<dbReference type="SUPFAM" id="SSF48403">
    <property type="entry name" value="Ankyrin repeat"/>
    <property type="match status" value="1"/>
</dbReference>
<dbReference type="GeneID" id="20086656"/>
<dbReference type="STRING" id="157072.A0A024TSU6"/>
<reference evidence="1" key="1">
    <citation type="submission" date="2013-12" db="EMBL/GenBank/DDBJ databases">
        <title>The Genome Sequence of Aphanomyces invadans NJM9701.</title>
        <authorList>
            <consortium name="The Broad Institute Genomics Platform"/>
            <person name="Russ C."/>
            <person name="Tyler B."/>
            <person name="van West P."/>
            <person name="Dieguez-Uribeondo J."/>
            <person name="Young S.K."/>
            <person name="Zeng Q."/>
            <person name="Gargeya S."/>
            <person name="Fitzgerald M."/>
            <person name="Abouelleil A."/>
            <person name="Alvarado L."/>
            <person name="Chapman S.B."/>
            <person name="Gainer-Dewar J."/>
            <person name="Goldberg J."/>
            <person name="Griggs A."/>
            <person name="Gujja S."/>
            <person name="Hansen M."/>
            <person name="Howarth C."/>
            <person name="Imamovic A."/>
            <person name="Ireland A."/>
            <person name="Larimer J."/>
            <person name="McCowan C."/>
            <person name="Murphy C."/>
            <person name="Pearson M."/>
            <person name="Poon T.W."/>
            <person name="Priest M."/>
            <person name="Roberts A."/>
            <person name="Saif S."/>
            <person name="Shea T."/>
            <person name="Sykes S."/>
            <person name="Wortman J."/>
            <person name="Nusbaum C."/>
            <person name="Birren B."/>
        </authorList>
    </citation>
    <scope>NUCLEOTIDE SEQUENCE [LARGE SCALE GENOMIC DNA]</scope>
    <source>
        <strain evidence="1">NJM9701</strain>
    </source>
</reference>
<gene>
    <name evidence="2" type="ORF">DYB32_006447</name>
    <name evidence="1" type="ORF">H310_09606</name>
</gene>
<keyword evidence="3" id="KW-1185">Reference proteome</keyword>
<reference evidence="2 3" key="2">
    <citation type="submission" date="2018-08" db="EMBL/GenBank/DDBJ databases">
        <title>Aphanomyces genome sequencing and annotation.</title>
        <authorList>
            <person name="Minardi D."/>
            <person name="Oidtmann B."/>
            <person name="Van Der Giezen M."/>
            <person name="Studholme D.J."/>
        </authorList>
    </citation>
    <scope>NUCLEOTIDE SEQUENCE [LARGE SCALE GENOMIC DNA]</scope>
    <source>
        <strain evidence="2 3">NJM0002</strain>
    </source>
</reference>
<evidence type="ECO:0000313" key="2">
    <source>
        <dbReference type="EMBL" id="RHY27899.1"/>
    </source>
</evidence>
<dbReference type="RefSeq" id="XP_008873933.1">
    <property type="nucleotide sequence ID" value="XM_008875711.1"/>
</dbReference>
<dbReference type="InterPro" id="IPR052050">
    <property type="entry name" value="SecEffector_AnkRepeat"/>
</dbReference>
<dbReference type="VEuPathDB" id="FungiDB:H310_09606"/>
<dbReference type="Proteomes" id="UP000285060">
    <property type="component" value="Unassembled WGS sequence"/>
</dbReference>
<dbReference type="InterPro" id="IPR002110">
    <property type="entry name" value="Ankyrin_rpt"/>
</dbReference>
<dbReference type="EMBL" id="KI913973">
    <property type="protein sequence ID" value="ETV97225.1"/>
    <property type="molecule type" value="Genomic_DNA"/>
</dbReference>
<dbReference type="PANTHER" id="PTHR46586">
    <property type="entry name" value="ANKYRIN REPEAT-CONTAINING PROTEIN"/>
    <property type="match status" value="1"/>
</dbReference>
<dbReference type="Gene3D" id="1.25.40.20">
    <property type="entry name" value="Ankyrin repeat-containing domain"/>
    <property type="match status" value="2"/>
</dbReference>
<evidence type="ECO:0000313" key="3">
    <source>
        <dbReference type="Proteomes" id="UP000285060"/>
    </source>
</evidence>
<dbReference type="AlphaFoldDB" id="A0A024TSU6"/>
<proteinExistence type="predicted"/>
<dbReference type="PANTHER" id="PTHR46586:SF3">
    <property type="entry name" value="ANKYRIN REPEAT-CONTAINING PROTEIN"/>
    <property type="match status" value="1"/>
</dbReference>
<sequence>MSTCLATLQREVLTCRDLLATIALFQHGYIEAFVPLAQYGTAPHPITLDAIASIQSLLTPWLALHGHDLLPRLYKVLPAIRRVAVIFAIATPHWFHLVDALGDDAKVLHDSDDLIVIAAMSGQVASICKLQARQLGTIQESAMVAAATHGHLNVVIFLHATLARSLGPQAMVGAAAGGHLDILKFFHTHQCDDVWSTDVMDAAAAHGHLETVQFLHLHRSEGCTTTGLLMAARHGHVHVVQWFHAHRKHLWRDSHVMTQAARGGHVSILRYILDKSPRAGCTIDAMDTAATFGHLDVVQFLHSRRTDGCTDVALRGAIANGHDHLVDYLKVHGPSLIHSLCCVCGCYKPRNHDCAVYNHVKGRQRMAAGLSR</sequence>
<dbReference type="InterPro" id="IPR036770">
    <property type="entry name" value="Ankyrin_rpt-contain_sf"/>
</dbReference>
<evidence type="ECO:0000313" key="1">
    <source>
        <dbReference type="EMBL" id="ETV97225.1"/>
    </source>
</evidence>
<organism evidence="1">
    <name type="scientific">Aphanomyces invadans</name>
    <dbReference type="NCBI Taxonomy" id="157072"/>
    <lineage>
        <taxon>Eukaryota</taxon>
        <taxon>Sar</taxon>
        <taxon>Stramenopiles</taxon>
        <taxon>Oomycota</taxon>
        <taxon>Saprolegniomycetes</taxon>
        <taxon>Saprolegniales</taxon>
        <taxon>Verrucalvaceae</taxon>
        <taxon>Aphanomyces</taxon>
    </lineage>
</organism>
<dbReference type="Pfam" id="PF13637">
    <property type="entry name" value="Ank_4"/>
    <property type="match status" value="2"/>
</dbReference>
<accession>A0A024TSU6</accession>
<dbReference type="EMBL" id="QUSY01000682">
    <property type="protein sequence ID" value="RHY27899.1"/>
    <property type="molecule type" value="Genomic_DNA"/>
</dbReference>
<dbReference type="OrthoDB" id="60283at2759"/>
<name>A0A024TSU6_9STRA</name>
<protein>
    <submittedName>
        <fullName evidence="1">Uncharacterized protein</fullName>
    </submittedName>
</protein>